<evidence type="ECO:0000256" key="1">
    <source>
        <dbReference type="ARBA" id="ARBA00022679"/>
    </source>
</evidence>
<name>A0A8J2NSK4_9HEXA</name>
<dbReference type="AlphaFoldDB" id="A0A8J2NSK4"/>
<comment type="caution">
    <text evidence="2">The sequence shown here is derived from an EMBL/GenBank/DDBJ whole genome shotgun (WGS) entry which is preliminary data.</text>
</comment>
<dbReference type="InterPro" id="IPR002213">
    <property type="entry name" value="UDP_glucos_trans"/>
</dbReference>
<dbReference type="OrthoDB" id="5835829at2759"/>
<evidence type="ECO:0000313" key="3">
    <source>
        <dbReference type="Proteomes" id="UP000708208"/>
    </source>
</evidence>
<accession>A0A8J2NSK4</accession>
<dbReference type="GO" id="GO:0008194">
    <property type="term" value="F:UDP-glycosyltransferase activity"/>
    <property type="evidence" value="ECO:0007669"/>
    <property type="project" value="InterPro"/>
</dbReference>
<feature type="non-terminal residue" evidence="2">
    <location>
        <position position="62"/>
    </location>
</feature>
<evidence type="ECO:0000313" key="2">
    <source>
        <dbReference type="EMBL" id="CAG7717032.1"/>
    </source>
</evidence>
<dbReference type="Proteomes" id="UP000708208">
    <property type="component" value="Unassembled WGS sequence"/>
</dbReference>
<gene>
    <name evidence="2" type="ORF">AFUS01_LOCUS6509</name>
</gene>
<keyword evidence="3" id="KW-1185">Reference proteome</keyword>
<proteinExistence type="predicted"/>
<reference evidence="2" key="1">
    <citation type="submission" date="2021-06" db="EMBL/GenBank/DDBJ databases">
        <authorList>
            <person name="Hodson N. C."/>
            <person name="Mongue J. A."/>
            <person name="Jaron S. K."/>
        </authorList>
    </citation>
    <scope>NUCLEOTIDE SEQUENCE</scope>
</reference>
<dbReference type="EMBL" id="CAJVCH010042834">
    <property type="protein sequence ID" value="CAG7717032.1"/>
    <property type="molecule type" value="Genomic_DNA"/>
</dbReference>
<organism evidence="2 3">
    <name type="scientific">Allacma fusca</name>
    <dbReference type="NCBI Taxonomy" id="39272"/>
    <lineage>
        <taxon>Eukaryota</taxon>
        <taxon>Metazoa</taxon>
        <taxon>Ecdysozoa</taxon>
        <taxon>Arthropoda</taxon>
        <taxon>Hexapoda</taxon>
        <taxon>Collembola</taxon>
        <taxon>Symphypleona</taxon>
        <taxon>Sminthuridae</taxon>
        <taxon>Allacma</taxon>
    </lineage>
</organism>
<sequence>VEILNLKEKDLSDAIKIVLDNPKYRVNMRTLSKIFRDQPQSGIDTAVFWSEYVMRHKGAPQL</sequence>
<keyword evidence="1" id="KW-0808">Transferase</keyword>
<dbReference type="Pfam" id="PF00201">
    <property type="entry name" value="UDPGT"/>
    <property type="match status" value="1"/>
</dbReference>
<protein>
    <submittedName>
        <fullName evidence="2">Uncharacterized protein</fullName>
    </submittedName>
</protein>
<feature type="non-terminal residue" evidence="2">
    <location>
        <position position="1"/>
    </location>
</feature>